<dbReference type="Proteomes" id="UP001255601">
    <property type="component" value="Unassembled WGS sequence"/>
</dbReference>
<evidence type="ECO:0000313" key="3">
    <source>
        <dbReference type="EMBL" id="MDR6099831.1"/>
    </source>
</evidence>
<evidence type="ECO:0000313" key="4">
    <source>
        <dbReference type="EMBL" id="MDR6100254.1"/>
    </source>
</evidence>
<evidence type="ECO:0000256" key="1">
    <source>
        <dbReference type="SAM" id="MobiDB-lite"/>
    </source>
</evidence>
<comment type="caution">
    <text evidence="3">The sequence shown here is derived from an EMBL/GenBank/DDBJ whole genome shotgun (WGS) entry which is preliminary data.</text>
</comment>
<feature type="region of interest" description="Disordered" evidence="1">
    <location>
        <begin position="1"/>
        <end position="20"/>
    </location>
</feature>
<dbReference type="GO" id="GO:0015074">
    <property type="term" value="P:DNA integration"/>
    <property type="evidence" value="ECO:0007669"/>
    <property type="project" value="InterPro"/>
</dbReference>
<gene>
    <name evidence="3" type="ORF">QE369_000009</name>
    <name evidence="4" type="ORF">QE369_000432</name>
    <name evidence="5" type="ORF">QE369_000738</name>
</gene>
<dbReference type="AlphaFoldDB" id="A0AAJ2BB52"/>
<dbReference type="EMBL" id="JAVIZC010000001">
    <property type="protein sequence ID" value="MDR6100560.1"/>
    <property type="molecule type" value="Genomic_DNA"/>
</dbReference>
<organism evidence="3 6">
    <name type="scientific">Agrobacterium larrymoorei</name>
    <dbReference type="NCBI Taxonomy" id="160699"/>
    <lineage>
        <taxon>Bacteria</taxon>
        <taxon>Pseudomonadati</taxon>
        <taxon>Pseudomonadota</taxon>
        <taxon>Alphaproteobacteria</taxon>
        <taxon>Hyphomicrobiales</taxon>
        <taxon>Rhizobiaceae</taxon>
        <taxon>Rhizobium/Agrobacterium group</taxon>
        <taxon>Agrobacterium</taxon>
    </lineage>
</organism>
<proteinExistence type="predicted"/>
<dbReference type="Gene3D" id="3.30.420.10">
    <property type="entry name" value="Ribonuclease H-like superfamily/Ribonuclease H"/>
    <property type="match status" value="1"/>
</dbReference>
<dbReference type="InterPro" id="IPR001584">
    <property type="entry name" value="Integrase_cat-core"/>
</dbReference>
<protein>
    <submittedName>
        <fullName evidence="3">Transposase</fullName>
    </submittedName>
</protein>
<dbReference type="EMBL" id="JAVIZC010000001">
    <property type="protein sequence ID" value="MDR6100254.1"/>
    <property type="molecule type" value="Genomic_DNA"/>
</dbReference>
<reference evidence="3" key="1">
    <citation type="submission" date="2023-08" db="EMBL/GenBank/DDBJ databases">
        <title>Functional and genomic diversity of the sorghum phyllosphere microbiome.</title>
        <authorList>
            <person name="Shade A."/>
        </authorList>
    </citation>
    <scope>NUCLEOTIDE SEQUENCE</scope>
    <source>
        <strain evidence="3">SORGH_AS_0974</strain>
    </source>
</reference>
<name>A0AAJ2BB52_9HYPH</name>
<feature type="compositionally biased region" description="Polar residues" evidence="1">
    <location>
        <begin position="1"/>
        <end position="11"/>
    </location>
</feature>
<evidence type="ECO:0000259" key="2">
    <source>
        <dbReference type="PROSITE" id="PS50994"/>
    </source>
</evidence>
<dbReference type="PANTHER" id="PTHR35004">
    <property type="entry name" value="TRANSPOSASE RV3428C-RELATED"/>
    <property type="match status" value="1"/>
</dbReference>
<evidence type="ECO:0000313" key="6">
    <source>
        <dbReference type="Proteomes" id="UP001255601"/>
    </source>
</evidence>
<dbReference type="PROSITE" id="PS50994">
    <property type="entry name" value="INTEGRASE"/>
    <property type="match status" value="1"/>
</dbReference>
<feature type="region of interest" description="Disordered" evidence="1">
    <location>
        <begin position="26"/>
        <end position="46"/>
    </location>
</feature>
<evidence type="ECO:0000313" key="5">
    <source>
        <dbReference type="EMBL" id="MDR6100560.1"/>
    </source>
</evidence>
<dbReference type="InterPro" id="IPR036397">
    <property type="entry name" value="RNaseH_sf"/>
</dbReference>
<accession>A0AAJ2BB52</accession>
<sequence length="373" mass="41875">MDAYCGNNSEDTAAGSCAGQVDQGDLPGVGHIAESGAEGSAHTDETEFKYARTRQPQPKVGPWRAQLDGILLANEAKPSRERLTLIRIYEDLRDLGYDGGYDTVRRYARTWAKDRGAVTAEAYVPLYYAPGEAYQFGWSHEIVVLNGVTTPVKVAHARLCHSRMMYVRAYPRETQEMVFDAHDKAFAFFGGACTRGIYDNMKTAVETVFVGKERQYNRRFLQMCSHFLVEPVACTPASGWEKGQVENQVNLVRERFFTPRLRFKSYDELNGWLLDKCISYARAHKHVDQTERTIWEVFDAERPHLVSYPGKFDGFHAVQASIGKTCLVRFDNNKYSVVSTASLSVKTASRSAAMTATSAVARQSTIHGITCRF</sequence>
<dbReference type="InterPro" id="IPR012337">
    <property type="entry name" value="RNaseH-like_sf"/>
</dbReference>
<dbReference type="SUPFAM" id="SSF53098">
    <property type="entry name" value="Ribonuclease H-like"/>
    <property type="match status" value="1"/>
</dbReference>
<dbReference type="NCBIfam" id="NF033546">
    <property type="entry name" value="transpos_IS21"/>
    <property type="match status" value="1"/>
</dbReference>
<dbReference type="PANTHER" id="PTHR35004:SF7">
    <property type="entry name" value="INTEGRASE PROTEIN"/>
    <property type="match status" value="1"/>
</dbReference>
<dbReference type="EMBL" id="JAVIZC010000001">
    <property type="protein sequence ID" value="MDR6099831.1"/>
    <property type="molecule type" value="Genomic_DNA"/>
</dbReference>
<feature type="domain" description="Integrase catalytic" evidence="2">
    <location>
        <begin position="126"/>
        <end position="302"/>
    </location>
</feature>
<dbReference type="GO" id="GO:0003676">
    <property type="term" value="F:nucleic acid binding"/>
    <property type="evidence" value="ECO:0007669"/>
    <property type="project" value="InterPro"/>
</dbReference>